<reference evidence="7" key="2">
    <citation type="submission" date="2025-08" db="UniProtKB">
        <authorList>
            <consortium name="Ensembl"/>
        </authorList>
    </citation>
    <scope>IDENTIFICATION</scope>
</reference>
<dbReference type="Ensembl" id="ENSCSAVT00000015049.1">
    <property type="protein sequence ID" value="ENSCSAVP00000014875.1"/>
    <property type="gene ID" value="ENSCSAVG00000008710.1"/>
</dbReference>
<feature type="transmembrane region" description="Helical" evidence="5">
    <location>
        <begin position="192"/>
        <end position="213"/>
    </location>
</feature>
<dbReference type="AlphaFoldDB" id="H2ZBB0"/>
<reference evidence="8" key="1">
    <citation type="submission" date="2003-08" db="EMBL/GenBank/DDBJ databases">
        <authorList>
            <person name="Birren B."/>
            <person name="Nusbaum C."/>
            <person name="Abebe A."/>
            <person name="Abouelleil A."/>
            <person name="Adekoya E."/>
            <person name="Ait-zahra M."/>
            <person name="Allen N."/>
            <person name="Allen T."/>
            <person name="An P."/>
            <person name="Anderson M."/>
            <person name="Anderson S."/>
            <person name="Arachchi H."/>
            <person name="Armbruster J."/>
            <person name="Bachantsang P."/>
            <person name="Baldwin J."/>
            <person name="Barry A."/>
            <person name="Bayul T."/>
            <person name="Blitshsteyn B."/>
            <person name="Bloom T."/>
            <person name="Blye J."/>
            <person name="Boguslavskiy L."/>
            <person name="Borowsky M."/>
            <person name="Boukhgalter B."/>
            <person name="Brunache A."/>
            <person name="Butler J."/>
            <person name="Calixte N."/>
            <person name="Calvo S."/>
            <person name="Camarata J."/>
            <person name="Campo K."/>
            <person name="Chang J."/>
            <person name="Cheshatsang Y."/>
            <person name="Citroen M."/>
            <person name="Collymore A."/>
            <person name="Considine T."/>
            <person name="Cook A."/>
            <person name="Cooke P."/>
            <person name="Corum B."/>
            <person name="Cuomo C."/>
            <person name="David R."/>
            <person name="Dawoe T."/>
            <person name="Degray S."/>
            <person name="Dodge S."/>
            <person name="Dooley K."/>
            <person name="Dorje P."/>
            <person name="Dorjee K."/>
            <person name="Dorris L."/>
            <person name="Duffey N."/>
            <person name="Dupes A."/>
            <person name="Elkins T."/>
            <person name="Engels R."/>
            <person name="Erickson J."/>
            <person name="Farina A."/>
            <person name="Faro S."/>
            <person name="Ferreira P."/>
            <person name="Fischer H."/>
            <person name="Fitzgerald M."/>
            <person name="Foley K."/>
            <person name="Gage D."/>
            <person name="Galagan J."/>
            <person name="Gearin G."/>
            <person name="Gnerre S."/>
            <person name="Gnirke A."/>
            <person name="Goyette A."/>
            <person name="Graham J."/>
            <person name="Grandbois E."/>
            <person name="Gyaltsen K."/>
            <person name="Hafez N."/>
            <person name="Hagopian D."/>
            <person name="Hagos B."/>
            <person name="Hall J."/>
            <person name="Hatcher B."/>
            <person name="Heller A."/>
            <person name="Higgins H."/>
            <person name="Honan T."/>
            <person name="Horn A."/>
            <person name="Houde N."/>
            <person name="Hughes L."/>
            <person name="Hulme W."/>
            <person name="Husby E."/>
            <person name="Iliev I."/>
            <person name="Jaffe D."/>
            <person name="Jones C."/>
            <person name="Kamal M."/>
            <person name="Kamat A."/>
            <person name="Kamvysselis M."/>
            <person name="Karlsson E."/>
            <person name="Kells C."/>
            <person name="Kieu A."/>
            <person name="Kisner P."/>
            <person name="Kodira C."/>
            <person name="Kulbokas E."/>
            <person name="Labutti K."/>
            <person name="Lama D."/>
            <person name="Landers T."/>
            <person name="Leger J."/>
            <person name="Levine S."/>
            <person name="Lewis D."/>
            <person name="Lewis T."/>
            <person name="Lindblad-toh K."/>
            <person name="Liu X."/>
            <person name="Lokyitsang T."/>
            <person name="Lokyitsang Y."/>
            <person name="Lucien O."/>
            <person name="Lui A."/>
            <person name="Ma L.J."/>
            <person name="Mabbitt R."/>
            <person name="Macdonald J."/>
            <person name="Maclean C."/>
            <person name="Major J."/>
            <person name="Manning J."/>
            <person name="Marabella R."/>
            <person name="Maru K."/>
            <person name="Matthews C."/>
            <person name="Mauceli E."/>
            <person name="Mccarthy M."/>
            <person name="Mcdonough S."/>
            <person name="Mcghee T."/>
            <person name="Meldrim J."/>
            <person name="Meneus L."/>
            <person name="Mesirov J."/>
            <person name="Mihalev A."/>
            <person name="Mihova T."/>
            <person name="Mikkelsen T."/>
            <person name="Mlenga V."/>
            <person name="Moru K."/>
            <person name="Mozes J."/>
            <person name="Mulrain L."/>
            <person name="Munson G."/>
            <person name="Naylor J."/>
            <person name="Newes C."/>
            <person name="Nguyen C."/>
            <person name="Nguyen N."/>
            <person name="Nguyen T."/>
            <person name="Nicol R."/>
            <person name="Nielsen C."/>
            <person name="Nizzari M."/>
            <person name="Norbu C."/>
            <person name="Norbu N."/>
            <person name="O'donnell P."/>
            <person name="Okoawo O."/>
            <person name="O'leary S."/>
            <person name="Omotosho B."/>
            <person name="O'neill K."/>
            <person name="Osman S."/>
            <person name="Parker S."/>
            <person name="Perrin D."/>
            <person name="Phunkhang P."/>
            <person name="Piqani B."/>
            <person name="Purcell S."/>
            <person name="Rachupka T."/>
            <person name="Ramasamy U."/>
            <person name="Rameau R."/>
            <person name="Ray V."/>
            <person name="Raymond C."/>
            <person name="Retta R."/>
            <person name="Richardson S."/>
            <person name="Rise C."/>
            <person name="Rodriguez J."/>
            <person name="Rogers J."/>
            <person name="Rogov P."/>
            <person name="Rutman M."/>
            <person name="Schupbach R."/>
            <person name="Seaman C."/>
            <person name="Settipalli S."/>
            <person name="Sharpe T."/>
            <person name="Sheridan J."/>
            <person name="Sherpa N."/>
            <person name="Shi J."/>
            <person name="Smirnov S."/>
            <person name="Smith C."/>
            <person name="Sougnez C."/>
            <person name="Spencer B."/>
            <person name="Stalker J."/>
            <person name="Stange-thomann N."/>
            <person name="Stavropoulos S."/>
            <person name="Stetson K."/>
            <person name="Stone C."/>
            <person name="Stone S."/>
            <person name="Stubbs M."/>
            <person name="Talamas J."/>
            <person name="Tchuinga P."/>
            <person name="Tenzing P."/>
            <person name="Tesfaye S."/>
            <person name="Theodore J."/>
            <person name="Thoulutsang Y."/>
            <person name="Topham K."/>
            <person name="Towey S."/>
            <person name="Tsamla T."/>
            <person name="Tsomo N."/>
            <person name="Vallee D."/>
            <person name="Vassiliev H."/>
            <person name="Venkataraman V."/>
            <person name="Vinson J."/>
            <person name="Vo A."/>
            <person name="Wade C."/>
            <person name="Wang S."/>
            <person name="Wangchuk T."/>
            <person name="Wangdi T."/>
            <person name="Whittaker C."/>
            <person name="Wilkinson J."/>
            <person name="Wu Y."/>
            <person name="Wyman D."/>
            <person name="Yadav S."/>
            <person name="Yang S."/>
            <person name="Yang X."/>
            <person name="Yeager S."/>
            <person name="Yee E."/>
            <person name="Young G."/>
            <person name="Zainoun J."/>
            <person name="Zembeck L."/>
            <person name="Zimmer A."/>
            <person name="Zody M."/>
            <person name="Lander E."/>
        </authorList>
    </citation>
    <scope>NUCLEOTIDE SEQUENCE [LARGE SCALE GENOMIC DNA]</scope>
</reference>
<feature type="domain" description="Major facilitator superfamily (MFS) profile" evidence="6">
    <location>
        <begin position="82"/>
        <end position="511"/>
    </location>
</feature>
<feature type="transmembrane region" description="Helical" evidence="5">
    <location>
        <begin position="253"/>
        <end position="272"/>
    </location>
</feature>
<feature type="transmembrane region" description="Helical" evidence="5">
    <location>
        <begin position="168"/>
        <end position="186"/>
    </location>
</feature>
<evidence type="ECO:0000256" key="5">
    <source>
        <dbReference type="SAM" id="Phobius"/>
    </source>
</evidence>
<dbReference type="SUPFAM" id="SSF103473">
    <property type="entry name" value="MFS general substrate transporter"/>
    <property type="match status" value="1"/>
</dbReference>
<organism evidence="7 8">
    <name type="scientific">Ciona savignyi</name>
    <name type="common">Pacific transparent sea squirt</name>
    <dbReference type="NCBI Taxonomy" id="51511"/>
    <lineage>
        <taxon>Eukaryota</taxon>
        <taxon>Metazoa</taxon>
        <taxon>Chordata</taxon>
        <taxon>Tunicata</taxon>
        <taxon>Ascidiacea</taxon>
        <taxon>Phlebobranchia</taxon>
        <taxon>Cionidae</taxon>
        <taxon>Ciona</taxon>
    </lineage>
</organism>
<proteinExistence type="predicted"/>
<dbReference type="GeneTree" id="ENSGT00940000162538"/>
<protein>
    <recommendedName>
        <fullName evidence="6">Major facilitator superfamily (MFS) profile domain-containing protein</fullName>
    </recommendedName>
</protein>
<sequence length="554" mass="61894">MGYDSIIDRLGSFGLFQKRLFVLFFLNGIPNGLLITAIVFLHFVPTHRCKLPFYERQYNQNVFNDSKNNPEYNMDRVRQFVSVTTQMNGCGFRNLSTMQINQLLVDDVACYEGYDYVSDTGIESAMMEFDVVCGDAWKKPMISSLYLVGMTVGTLSGIISDKLGRRPVFLASTLLQFLTVFCTSFAPTLTTYCILLAICGLSHLINYLSAFVIGAEFTTPNRRNLISISSFISFSVGYMIGPLAAYFVPNWRWLMRLHGLIGILYIPMYWLIPESPRWLLSHGKREEAMTILGEVARINGFIIAALIFGEELDVTKDEVTEKGLLFHVLTVIRNSRTLIMVLIISVAIVIVYFGISLSVDTLSGNIFINCFLMGLIEIPGLIAAFMGVKYCSRSYAHSGFMFLSGFACLLAALLKNVHPIATLMFALIGKTANAGVFYIVYVHTAEIVPTNVRNVYMCAGSFAGRVGSILAPYFGYAGKFEIFGFFAPYLTLSVVVMTSALMTLLFLPDTHLKRLPESVEEVLKMKSLISRCCSTQSTEDVQSPRRDTVKTQEI</sequence>
<accession>H2ZBB0</accession>
<dbReference type="InterPro" id="IPR036259">
    <property type="entry name" value="MFS_trans_sf"/>
</dbReference>
<name>H2ZBB0_CIOSA</name>
<feature type="transmembrane region" description="Helical" evidence="5">
    <location>
        <begin position="482"/>
        <end position="507"/>
    </location>
</feature>
<feature type="transmembrane region" description="Helical" evidence="5">
    <location>
        <begin position="20"/>
        <end position="44"/>
    </location>
</feature>
<dbReference type="InParanoid" id="H2ZBB0"/>
<keyword evidence="3 5" id="KW-1133">Transmembrane helix</keyword>
<feature type="transmembrane region" description="Helical" evidence="5">
    <location>
        <begin position="420"/>
        <end position="442"/>
    </location>
</feature>
<evidence type="ECO:0000256" key="4">
    <source>
        <dbReference type="ARBA" id="ARBA00023136"/>
    </source>
</evidence>
<feature type="transmembrane region" description="Helical" evidence="5">
    <location>
        <begin position="395"/>
        <end position="414"/>
    </location>
</feature>
<dbReference type="InterPro" id="IPR020846">
    <property type="entry name" value="MFS_dom"/>
</dbReference>
<reference evidence="7" key="3">
    <citation type="submission" date="2025-09" db="UniProtKB">
        <authorList>
            <consortium name="Ensembl"/>
        </authorList>
    </citation>
    <scope>IDENTIFICATION</scope>
</reference>
<dbReference type="GO" id="GO:0022857">
    <property type="term" value="F:transmembrane transporter activity"/>
    <property type="evidence" value="ECO:0007669"/>
    <property type="project" value="InterPro"/>
</dbReference>
<dbReference type="eggNOG" id="KOG0255">
    <property type="taxonomic scope" value="Eukaryota"/>
</dbReference>
<dbReference type="InterPro" id="IPR005829">
    <property type="entry name" value="Sugar_transporter_CS"/>
</dbReference>
<comment type="subcellular location">
    <subcellularLocation>
        <location evidence="1">Membrane</location>
        <topology evidence="1">Multi-pass membrane protein</topology>
    </subcellularLocation>
</comment>
<dbReference type="PANTHER" id="PTHR24064">
    <property type="entry name" value="SOLUTE CARRIER FAMILY 22 MEMBER"/>
    <property type="match status" value="1"/>
</dbReference>
<dbReference type="PROSITE" id="PS00216">
    <property type="entry name" value="SUGAR_TRANSPORT_1"/>
    <property type="match status" value="1"/>
</dbReference>
<evidence type="ECO:0000259" key="6">
    <source>
        <dbReference type="PROSITE" id="PS50850"/>
    </source>
</evidence>
<dbReference type="GO" id="GO:0016020">
    <property type="term" value="C:membrane"/>
    <property type="evidence" value="ECO:0007669"/>
    <property type="project" value="UniProtKB-SubCell"/>
</dbReference>
<evidence type="ECO:0000313" key="7">
    <source>
        <dbReference type="Ensembl" id="ENSCSAVP00000014875.1"/>
    </source>
</evidence>
<keyword evidence="4 5" id="KW-0472">Membrane</keyword>
<evidence type="ECO:0000256" key="3">
    <source>
        <dbReference type="ARBA" id="ARBA00022989"/>
    </source>
</evidence>
<evidence type="ECO:0000256" key="2">
    <source>
        <dbReference type="ARBA" id="ARBA00022692"/>
    </source>
</evidence>
<dbReference type="Pfam" id="PF07690">
    <property type="entry name" value="MFS_1"/>
    <property type="match status" value="1"/>
</dbReference>
<feature type="transmembrane region" description="Helical" evidence="5">
    <location>
        <begin position="366"/>
        <end position="388"/>
    </location>
</feature>
<dbReference type="InterPro" id="IPR011701">
    <property type="entry name" value="MFS"/>
</dbReference>
<evidence type="ECO:0000256" key="1">
    <source>
        <dbReference type="ARBA" id="ARBA00004141"/>
    </source>
</evidence>
<feature type="transmembrane region" description="Helical" evidence="5">
    <location>
        <begin position="225"/>
        <end position="247"/>
    </location>
</feature>
<keyword evidence="2 5" id="KW-0812">Transmembrane</keyword>
<dbReference type="Gene3D" id="1.20.1250.20">
    <property type="entry name" value="MFS general substrate transporter like domains"/>
    <property type="match status" value="1"/>
</dbReference>
<dbReference type="STRING" id="51511.ENSCSAVP00000014875"/>
<dbReference type="PROSITE" id="PS50850">
    <property type="entry name" value="MFS"/>
    <property type="match status" value="1"/>
</dbReference>
<feature type="transmembrane region" description="Helical" evidence="5">
    <location>
        <begin position="454"/>
        <end position="476"/>
    </location>
</feature>
<evidence type="ECO:0000313" key="8">
    <source>
        <dbReference type="Proteomes" id="UP000007875"/>
    </source>
</evidence>
<dbReference type="Proteomes" id="UP000007875">
    <property type="component" value="Unassembled WGS sequence"/>
</dbReference>
<keyword evidence="8" id="KW-1185">Reference proteome</keyword>
<feature type="transmembrane region" description="Helical" evidence="5">
    <location>
        <begin position="337"/>
        <end position="354"/>
    </location>
</feature>